<dbReference type="RefSeq" id="WP_141313491.1">
    <property type="nucleotide sequence ID" value="NZ_BJND01000058.1"/>
</dbReference>
<dbReference type="AlphaFoldDB" id="A0A4Y3VRY0"/>
<evidence type="ECO:0008006" key="4">
    <source>
        <dbReference type="Google" id="ProtNLM"/>
    </source>
</evidence>
<comment type="caution">
    <text evidence="2">The sequence shown here is derived from an EMBL/GenBank/DDBJ whole genome shotgun (WGS) entry which is preliminary data.</text>
</comment>
<feature type="chain" id="PRO_5021298706" description="Haemophore haem-binding domain-containing protein" evidence="1">
    <location>
        <begin position="27"/>
        <end position="94"/>
    </location>
</feature>
<evidence type="ECO:0000256" key="1">
    <source>
        <dbReference type="SAM" id="SignalP"/>
    </source>
</evidence>
<feature type="signal peptide" evidence="1">
    <location>
        <begin position="1"/>
        <end position="26"/>
    </location>
</feature>
<dbReference type="Proteomes" id="UP000317881">
    <property type="component" value="Unassembled WGS sequence"/>
</dbReference>
<proteinExistence type="predicted"/>
<keyword evidence="3" id="KW-1185">Reference proteome</keyword>
<evidence type="ECO:0000313" key="2">
    <source>
        <dbReference type="EMBL" id="GEC08785.1"/>
    </source>
</evidence>
<reference evidence="2 3" key="1">
    <citation type="submission" date="2019-06" db="EMBL/GenBank/DDBJ databases">
        <title>Whole genome shotgun sequence of Streptomyces spinoverrucosus NBRC 14228.</title>
        <authorList>
            <person name="Hosoyama A."/>
            <person name="Uohara A."/>
            <person name="Ohji S."/>
            <person name="Ichikawa N."/>
        </authorList>
    </citation>
    <scope>NUCLEOTIDE SEQUENCE [LARGE SCALE GENOMIC DNA]</scope>
    <source>
        <strain evidence="2 3">NBRC 14228</strain>
    </source>
</reference>
<dbReference type="OrthoDB" id="9983802at2"/>
<name>A0A4Y3VRY0_9ACTN</name>
<sequence length="94" mass="9754">MMSLRLFTGAAAAAALTFALPAAAHAAPVVVPDDCAKAQAIAEMAERDYEDMVKWYQDLITQGGHPGVVGEQAVADAKADLDRAAAEAQRICGP</sequence>
<dbReference type="EMBL" id="BJND01000058">
    <property type="protein sequence ID" value="GEC08785.1"/>
    <property type="molecule type" value="Genomic_DNA"/>
</dbReference>
<protein>
    <recommendedName>
        <fullName evidence="4">Haemophore haem-binding domain-containing protein</fullName>
    </recommendedName>
</protein>
<keyword evidence="1" id="KW-0732">Signal</keyword>
<accession>A0A4Y3VRY0</accession>
<organism evidence="2 3">
    <name type="scientific">Streptomyces spinoverrucosus</name>
    <dbReference type="NCBI Taxonomy" id="284043"/>
    <lineage>
        <taxon>Bacteria</taxon>
        <taxon>Bacillati</taxon>
        <taxon>Actinomycetota</taxon>
        <taxon>Actinomycetes</taxon>
        <taxon>Kitasatosporales</taxon>
        <taxon>Streptomycetaceae</taxon>
        <taxon>Streptomyces</taxon>
    </lineage>
</organism>
<gene>
    <name evidence="2" type="ORF">SSP24_64400</name>
</gene>
<evidence type="ECO:0000313" key="3">
    <source>
        <dbReference type="Proteomes" id="UP000317881"/>
    </source>
</evidence>